<dbReference type="SUPFAM" id="SSF103473">
    <property type="entry name" value="MFS general substrate transporter"/>
    <property type="match status" value="1"/>
</dbReference>
<accession>A0A1I7YIG4</accession>
<protein>
    <submittedName>
        <fullName evidence="3">MFS domain-containing protein</fullName>
    </submittedName>
</protein>
<keyword evidence="1" id="KW-0812">Transmembrane</keyword>
<dbReference type="AlphaFoldDB" id="A0A1I7YIG4"/>
<evidence type="ECO:0000256" key="1">
    <source>
        <dbReference type="SAM" id="Phobius"/>
    </source>
</evidence>
<reference evidence="3" key="1">
    <citation type="submission" date="2016-11" db="UniProtKB">
        <authorList>
            <consortium name="WormBaseParasite"/>
        </authorList>
    </citation>
    <scope>IDENTIFICATION</scope>
</reference>
<dbReference type="InterPro" id="IPR036259">
    <property type="entry name" value="MFS_trans_sf"/>
</dbReference>
<name>A0A1I7YIG4_9BILA</name>
<organism evidence="2 3">
    <name type="scientific">Steinernema glaseri</name>
    <dbReference type="NCBI Taxonomy" id="37863"/>
    <lineage>
        <taxon>Eukaryota</taxon>
        <taxon>Metazoa</taxon>
        <taxon>Ecdysozoa</taxon>
        <taxon>Nematoda</taxon>
        <taxon>Chromadorea</taxon>
        <taxon>Rhabditida</taxon>
        <taxon>Tylenchina</taxon>
        <taxon>Panagrolaimomorpha</taxon>
        <taxon>Strongyloidoidea</taxon>
        <taxon>Steinernematidae</taxon>
        <taxon>Steinernema</taxon>
    </lineage>
</organism>
<keyword evidence="1" id="KW-1133">Transmembrane helix</keyword>
<dbReference type="Gene3D" id="1.20.1250.20">
    <property type="entry name" value="MFS general substrate transporter like domains"/>
    <property type="match status" value="1"/>
</dbReference>
<keyword evidence="2" id="KW-1185">Reference proteome</keyword>
<feature type="transmembrane region" description="Helical" evidence="1">
    <location>
        <begin position="153"/>
        <end position="173"/>
    </location>
</feature>
<evidence type="ECO:0000313" key="3">
    <source>
        <dbReference type="WBParaSite" id="L893_g16446.t1"/>
    </source>
</evidence>
<dbReference type="Proteomes" id="UP000095287">
    <property type="component" value="Unplaced"/>
</dbReference>
<feature type="transmembrane region" description="Helical" evidence="1">
    <location>
        <begin position="27"/>
        <end position="47"/>
    </location>
</feature>
<keyword evidence="1" id="KW-0472">Membrane</keyword>
<feature type="transmembrane region" description="Helical" evidence="1">
    <location>
        <begin position="88"/>
        <end position="112"/>
    </location>
</feature>
<proteinExistence type="predicted"/>
<feature type="transmembrane region" description="Helical" evidence="1">
    <location>
        <begin position="53"/>
        <end position="76"/>
    </location>
</feature>
<evidence type="ECO:0000313" key="2">
    <source>
        <dbReference type="Proteomes" id="UP000095287"/>
    </source>
</evidence>
<sequence>MGALRLWTPVVAVLLENGSSKFGRKTLMVSTQTFVFVCFTAMFFVDLANNREVFHVAGTVLALAAFVFVCFTAMFFVDLANNREVFHVAGTVLALAGYVVESSLVWIAYKLYTTELFPTVVRTIALNTFSTTSLLGSVLSPQLIYLKKYWHPLPYCGAALTAALAALMAVMILPETKFVALPDTIHEAKAKELSQATKNKLLHVESKKKESEQPLI</sequence>
<feature type="transmembrane region" description="Helical" evidence="1">
    <location>
        <begin position="124"/>
        <end position="146"/>
    </location>
</feature>
<dbReference type="WBParaSite" id="L893_g16446.t1">
    <property type="protein sequence ID" value="L893_g16446.t1"/>
    <property type="gene ID" value="L893_g16446"/>
</dbReference>